<dbReference type="RefSeq" id="WP_023507068.1">
    <property type="nucleotide sequence ID" value="NZ_LN794217.1"/>
</dbReference>
<evidence type="ECO:0000313" key="3">
    <source>
        <dbReference type="EMBL" id="CEO16433.1"/>
    </source>
</evidence>
<feature type="domain" description="DUF4143" evidence="2">
    <location>
        <begin position="200"/>
        <end position="347"/>
    </location>
</feature>
<evidence type="ECO:0000313" key="4">
    <source>
        <dbReference type="Proteomes" id="UP000018149"/>
    </source>
</evidence>
<dbReference type="InterPro" id="IPR041682">
    <property type="entry name" value="AAA_14"/>
</dbReference>
<accession>A0A0B7J235</accession>
<dbReference type="PANTHER" id="PTHR43566">
    <property type="entry name" value="CONSERVED PROTEIN"/>
    <property type="match status" value="1"/>
</dbReference>
<dbReference type="AlphaFoldDB" id="A0A0B7J235"/>
<dbReference type="SUPFAM" id="SSF52540">
    <property type="entry name" value="P-loop containing nucleoside triphosphate hydrolases"/>
    <property type="match status" value="1"/>
</dbReference>
<name>A0A0B7J235_9RICK</name>
<dbReference type="EMBL" id="LN794217">
    <property type="protein sequence ID" value="CEO16433.1"/>
    <property type="molecule type" value="Genomic_DNA"/>
</dbReference>
<dbReference type="KEGG" id="rmc:RMONA_00020"/>
<organism evidence="3 4">
    <name type="scientific">Rickettsia monacensis</name>
    <dbReference type="NCBI Taxonomy" id="109232"/>
    <lineage>
        <taxon>Bacteria</taxon>
        <taxon>Pseudomonadati</taxon>
        <taxon>Pseudomonadota</taxon>
        <taxon>Alphaproteobacteria</taxon>
        <taxon>Rickettsiales</taxon>
        <taxon>Rickettsiaceae</taxon>
        <taxon>Rickettsieae</taxon>
        <taxon>Rickettsia</taxon>
        <taxon>spotted fever group</taxon>
    </lineage>
</organism>
<gene>
    <name evidence="3" type="ORF">RMONA_00020</name>
</gene>
<evidence type="ECO:0000259" key="1">
    <source>
        <dbReference type="Pfam" id="PF13173"/>
    </source>
</evidence>
<dbReference type="InterPro" id="IPR027417">
    <property type="entry name" value="P-loop_NTPase"/>
</dbReference>
<dbReference type="Pfam" id="PF13635">
    <property type="entry name" value="DUF4143"/>
    <property type="match status" value="1"/>
</dbReference>
<reference evidence="3 4" key="1">
    <citation type="submission" date="2015-01" db="EMBL/GenBank/DDBJ databases">
        <title>Draft genome sequence of Rickettsia monacensis strain IrR/Munich.</title>
        <authorList>
            <person name="Felsheim R.F."/>
            <person name="Johnson S.L."/>
            <person name="Kurtti T.J."/>
            <person name="Munderloh U.G."/>
        </authorList>
    </citation>
    <scope>NUCLEOTIDE SEQUENCE [LARGE SCALE GENOMIC DNA]</scope>
    <source>
        <strain evidence="3 4">IrR/Munich</strain>
    </source>
</reference>
<keyword evidence="4" id="KW-1185">Reference proteome</keyword>
<dbReference type="PANTHER" id="PTHR43566:SF1">
    <property type="entry name" value="AAA+ ATPASE DOMAIN-CONTAINING PROTEIN"/>
    <property type="match status" value="1"/>
</dbReference>
<dbReference type="Proteomes" id="UP000018149">
    <property type="component" value="Chromosome I"/>
</dbReference>
<dbReference type="STRING" id="109232.RMONA_00020"/>
<feature type="domain" description="AAA" evidence="1">
    <location>
        <begin position="18"/>
        <end position="143"/>
    </location>
</feature>
<sequence>MDRLYKKQVEEYLINYGKLVFISGARQVGKTTISKQVIKPNPNSIYLNWDYLEDRNKILNKHTELFENLLSTISDKKPCLILDEIHKYKDWKNLVKGFYDKFGENIEFIITGSAKLNIYKKGGDSLMGRYINLTVHPLSVSEIAKNFDNNIDYIKSPKNITIDEFEALINFGGFAESYLKATAKFHRIWSNQRFEQLFREDVRNTEDINNIYALELLATVINEQAGSLISYTNLANKVRVSDQTIRRWLSLLEKHYYCFAIKPWSKNVVKSLIKEPKYYLWDWSQIKDIGARFENLVASHLLKAVYFWNETGLGDFGLYYLRDKQKREVDLVITKDEKPWILVEAKVSDTSRSSSLKYFHESLKPEFSFQVIQNKQAISGSCFDKPGLWIVPAITFLSQLV</sequence>
<evidence type="ECO:0008006" key="5">
    <source>
        <dbReference type="Google" id="ProtNLM"/>
    </source>
</evidence>
<evidence type="ECO:0000259" key="2">
    <source>
        <dbReference type="Pfam" id="PF13635"/>
    </source>
</evidence>
<proteinExistence type="predicted"/>
<dbReference type="Pfam" id="PF13173">
    <property type="entry name" value="AAA_14"/>
    <property type="match status" value="1"/>
</dbReference>
<dbReference type="Gene3D" id="3.40.50.300">
    <property type="entry name" value="P-loop containing nucleotide triphosphate hydrolases"/>
    <property type="match status" value="1"/>
</dbReference>
<dbReference type="HOGENOM" id="CLU_041527_3_1_5"/>
<dbReference type="InterPro" id="IPR025420">
    <property type="entry name" value="DUF4143"/>
</dbReference>
<protein>
    <recommendedName>
        <fullName evidence="5">Archaeal ATPase</fullName>
    </recommendedName>
</protein>